<keyword evidence="3" id="KW-0540">Nuclease</keyword>
<dbReference type="OrthoDB" id="10253982at2759"/>
<proteinExistence type="predicted"/>
<dbReference type="AlphaFoldDB" id="A0A2H6KDZ4"/>
<dbReference type="InterPro" id="IPR036691">
    <property type="entry name" value="Endo/exonu/phosph_ase_sf"/>
</dbReference>
<dbReference type="Pfam" id="PF03372">
    <property type="entry name" value="Exo_endo_phos"/>
    <property type="match status" value="1"/>
</dbReference>
<sequence length="653" mass="72831">MRFAQAAHSCYRVVNARWGSGLVSVGAAVQKTRCSFFGAITAHRSSGNLYIRAYYRNRATALPFKRDWIAVINRMPVDKMATQSHDMAHGSLGMVGRGAADVNDLMPLANTGIGCGMNAEASQAQQSVAFSEPSDKLECNVSATEELRSDGSRTFTKATVCMPAVEPLDLLSVKLDSMRVSVTQASRNGTPESDTESLVERNWSCGMNKSPPHSTASRFKFEPLKVMSFNCLARSLVDNKYVNNDSEVMSWNSRKFAILDVVRDSKADVVCLQEVDEAEYDNFFSGEFQRLGYRSVFKKKKSPKLDGVCILYQEERFDVLSHKDIEFAVNDANYDRLQVAIVIALVDKRSKLVDDQAKVNDIYIFSNTHLLFNKNRGDIKFAQLCALLLAIKDMESVCMEKLGAAACNHPKPAIIMCGDFNFTPQSLLYHFLSKGYVVLRNCNVRLISGQYLMFDTMYKTEQAGHGKSGITVGNFEGNYISDIYGTGAEGEWVEPLSRTTGIDLFTKMPEWIKFDEGMHGVISKYLGAIHEQSLSGKEDDSNPSPTNKDADGVDKTLGGEASDLLFCPFKFHSAYSTFDPGQNQCNEPAFTAFHGWQRGCVDYIWYTADELHVQSLYEMPAYRDVKANGNLPNKGWPSSDHFSLLSEFKRRSM</sequence>
<dbReference type="SUPFAM" id="SSF56219">
    <property type="entry name" value="DNase I-like"/>
    <property type="match status" value="1"/>
</dbReference>
<dbReference type="EMBL" id="BDSA01000003">
    <property type="protein sequence ID" value="GBE61213.1"/>
    <property type="molecule type" value="Genomic_DNA"/>
</dbReference>
<organism evidence="3 4">
    <name type="scientific">Babesia ovata</name>
    <dbReference type="NCBI Taxonomy" id="189622"/>
    <lineage>
        <taxon>Eukaryota</taxon>
        <taxon>Sar</taxon>
        <taxon>Alveolata</taxon>
        <taxon>Apicomplexa</taxon>
        <taxon>Aconoidasida</taxon>
        <taxon>Piroplasmida</taxon>
        <taxon>Babesiidae</taxon>
        <taxon>Babesia</taxon>
    </lineage>
</organism>
<dbReference type="GeneID" id="39874983"/>
<dbReference type="Proteomes" id="UP000236319">
    <property type="component" value="Unassembled WGS sequence"/>
</dbReference>
<dbReference type="RefSeq" id="XP_028867456.1">
    <property type="nucleotide sequence ID" value="XM_029011623.1"/>
</dbReference>
<evidence type="ECO:0000256" key="1">
    <source>
        <dbReference type="SAM" id="MobiDB-lite"/>
    </source>
</evidence>
<dbReference type="VEuPathDB" id="PiroplasmaDB:BOVATA_027060"/>
<dbReference type="GO" id="GO:0000175">
    <property type="term" value="F:3'-5'-RNA exonuclease activity"/>
    <property type="evidence" value="ECO:0007669"/>
    <property type="project" value="TreeGrafter"/>
</dbReference>
<name>A0A2H6KDZ4_9APIC</name>
<comment type="caution">
    <text evidence="3">The sequence shown here is derived from an EMBL/GenBank/DDBJ whole genome shotgun (WGS) entry which is preliminary data.</text>
</comment>
<keyword evidence="3" id="KW-0269">Exonuclease</keyword>
<feature type="region of interest" description="Disordered" evidence="1">
    <location>
        <begin position="534"/>
        <end position="554"/>
    </location>
</feature>
<keyword evidence="4" id="KW-1185">Reference proteome</keyword>
<evidence type="ECO:0000313" key="4">
    <source>
        <dbReference type="Proteomes" id="UP000236319"/>
    </source>
</evidence>
<dbReference type="PANTHER" id="PTHR12121:SF34">
    <property type="entry name" value="PROTEIN ANGEL"/>
    <property type="match status" value="1"/>
</dbReference>
<dbReference type="Gene3D" id="3.60.10.10">
    <property type="entry name" value="Endonuclease/exonuclease/phosphatase"/>
    <property type="match status" value="1"/>
</dbReference>
<keyword evidence="3" id="KW-0255">Endonuclease</keyword>
<dbReference type="GO" id="GO:0004519">
    <property type="term" value="F:endonuclease activity"/>
    <property type="evidence" value="ECO:0007669"/>
    <property type="project" value="UniProtKB-KW"/>
</dbReference>
<gene>
    <name evidence="3" type="ORF">BOVATA_027060</name>
</gene>
<dbReference type="InterPro" id="IPR005135">
    <property type="entry name" value="Endo/exonuclease/phosphatase"/>
</dbReference>
<evidence type="ECO:0000259" key="2">
    <source>
        <dbReference type="Pfam" id="PF03372"/>
    </source>
</evidence>
<dbReference type="PANTHER" id="PTHR12121">
    <property type="entry name" value="CARBON CATABOLITE REPRESSOR PROTEIN 4"/>
    <property type="match status" value="1"/>
</dbReference>
<dbReference type="InterPro" id="IPR050410">
    <property type="entry name" value="CCR4/nocturin_mRNA_transcr"/>
</dbReference>
<evidence type="ECO:0000313" key="3">
    <source>
        <dbReference type="EMBL" id="GBE61213.1"/>
    </source>
</evidence>
<feature type="domain" description="Endonuclease/exonuclease/phosphatase" evidence="2">
    <location>
        <begin position="228"/>
        <end position="439"/>
    </location>
</feature>
<accession>A0A2H6KDZ4</accession>
<protein>
    <submittedName>
        <fullName evidence="3">Endonuclease exonuclease phosphatase family domain containing protein</fullName>
    </submittedName>
</protein>
<reference evidence="3 4" key="1">
    <citation type="journal article" date="2017" name="BMC Genomics">
        <title>Whole-genome assembly of Babesia ovata and comparative genomics between closely related pathogens.</title>
        <authorList>
            <person name="Yamagishi J."/>
            <person name="Asada M."/>
            <person name="Hakimi H."/>
            <person name="Tanaka T.Q."/>
            <person name="Sugimoto C."/>
            <person name="Kawazu S."/>
        </authorList>
    </citation>
    <scope>NUCLEOTIDE SEQUENCE [LARGE SCALE GENOMIC DNA]</scope>
    <source>
        <strain evidence="3 4">Miyake</strain>
    </source>
</reference>
<keyword evidence="3" id="KW-0378">Hydrolase</keyword>